<feature type="domain" description="Histidine kinase/HSP90-like ATPase" evidence="2">
    <location>
        <begin position="197"/>
        <end position="308"/>
    </location>
</feature>
<dbReference type="InterPro" id="IPR036890">
    <property type="entry name" value="HATPase_C_sf"/>
</dbReference>
<evidence type="ECO:0000313" key="4">
    <source>
        <dbReference type="EMBL" id="RZU75728.1"/>
    </source>
</evidence>
<dbReference type="InterPro" id="IPR047718">
    <property type="entry name" value="RsbA-like_anti_sig"/>
</dbReference>
<accession>A0A4Q8BDI3</accession>
<proteinExistence type="predicted"/>
<dbReference type="CDD" id="cd16936">
    <property type="entry name" value="HATPase_RsbW-like"/>
    <property type="match status" value="1"/>
</dbReference>
<evidence type="ECO:0000256" key="1">
    <source>
        <dbReference type="ARBA" id="ARBA00022527"/>
    </source>
</evidence>
<dbReference type="Proteomes" id="UP000294114">
    <property type="component" value="Unassembled WGS sequence"/>
</dbReference>
<dbReference type="Pfam" id="PF14417">
    <property type="entry name" value="MEDS"/>
    <property type="match status" value="1"/>
</dbReference>
<dbReference type="RefSeq" id="WP_130335942.1">
    <property type="nucleotide sequence ID" value="NZ_SHLD01000001.1"/>
</dbReference>
<dbReference type="SUPFAM" id="SSF55874">
    <property type="entry name" value="ATPase domain of HSP90 chaperone/DNA topoisomerase II/histidine kinase"/>
    <property type="match status" value="1"/>
</dbReference>
<dbReference type="GO" id="GO:0004674">
    <property type="term" value="F:protein serine/threonine kinase activity"/>
    <property type="evidence" value="ECO:0007669"/>
    <property type="project" value="UniProtKB-KW"/>
</dbReference>
<keyword evidence="1" id="KW-0723">Serine/threonine-protein kinase</keyword>
<dbReference type="PANTHER" id="PTHR35526:SF3">
    <property type="entry name" value="ANTI-SIGMA-F FACTOR RSBW"/>
    <property type="match status" value="1"/>
</dbReference>
<keyword evidence="5" id="KW-1185">Reference proteome</keyword>
<protein>
    <submittedName>
        <fullName evidence="4">Anti-sigma regulatory factor (Ser/Thr protein kinase)</fullName>
    </submittedName>
</protein>
<gene>
    <name evidence="4" type="ORF">EV384_4288</name>
</gene>
<comment type="caution">
    <text evidence="4">The sequence shown here is derived from an EMBL/GenBank/DDBJ whole genome shotgun (WGS) entry which is preliminary data.</text>
</comment>
<dbReference type="InterPro" id="IPR050267">
    <property type="entry name" value="Anti-sigma-factor_SerPK"/>
</dbReference>
<evidence type="ECO:0000259" key="3">
    <source>
        <dbReference type="Pfam" id="PF14417"/>
    </source>
</evidence>
<organism evidence="4 5">
    <name type="scientific">Micromonospora kangleipakensis</name>
    <dbReference type="NCBI Taxonomy" id="1077942"/>
    <lineage>
        <taxon>Bacteria</taxon>
        <taxon>Bacillati</taxon>
        <taxon>Actinomycetota</taxon>
        <taxon>Actinomycetes</taxon>
        <taxon>Micromonosporales</taxon>
        <taxon>Micromonosporaceae</taxon>
        <taxon>Micromonospora</taxon>
    </lineage>
</organism>
<dbReference type="NCBIfam" id="NF041045">
    <property type="entry name" value="RsbA_anti_sig"/>
    <property type="match status" value="1"/>
</dbReference>
<dbReference type="InterPro" id="IPR025847">
    <property type="entry name" value="MEDS_domain"/>
</dbReference>
<dbReference type="InterPro" id="IPR003594">
    <property type="entry name" value="HATPase_dom"/>
</dbReference>
<dbReference type="AlphaFoldDB" id="A0A4Q8BDI3"/>
<name>A0A4Q8BDI3_9ACTN</name>
<dbReference type="Pfam" id="PF13581">
    <property type="entry name" value="HATPase_c_2"/>
    <property type="match status" value="1"/>
</dbReference>
<keyword evidence="1" id="KW-0808">Transferase</keyword>
<dbReference type="EMBL" id="SHLD01000001">
    <property type="protein sequence ID" value="RZU75728.1"/>
    <property type="molecule type" value="Genomic_DNA"/>
</dbReference>
<keyword evidence="1" id="KW-0418">Kinase</keyword>
<evidence type="ECO:0000259" key="2">
    <source>
        <dbReference type="Pfam" id="PF13581"/>
    </source>
</evidence>
<dbReference type="PANTHER" id="PTHR35526">
    <property type="entry name" value="ANTI-SIGMA-F FACTOR RSBW-RELATED"/>
    <property type="match status" value="1"/>
</dbReference>
<dbReference type="OrthoDB" id="4088450at2"/>
<feature type="domain" description="MEDS" evidence="3">
    <location>
        <begin position="14"/>
        <end position="157"/>
    </location>
</feature>
<dbReference type="Gene3D" id="3.30.565.10">
    <property type="entry name" value="Histidine kinase-like ATPase, C-terminal domain"/>
    <property type="match status" value="1"/>
</dbReference>
<sequence length="317" mass="33393">MSAQTGPTAGGLIHEGLFYTDAASLLETTVPFVQDGLAAGEPVLVATPGAQLALIRAAVGPTGDAVRYADMTEAGRNPGRIIPWVLQAFTDKHAGRRVRIIGEPIWAGRTDQEYPACAQHEASINWALAGREVTVLCPYDAGRLDPGMLAEARCTHPVLVDRAGRRRSAGYAPADVVARHNKALPVPAEEVAALRYDLETLPRVRRVVADHATGAGLDADRIADLQIAVTELATNSVAHAGGTGTLQVWLTGTHLVCEIHDDGWLADPLAGRLAPALDGIGGRGLVIVHALCDLVLVHTTAAGTTVRLHMLREEATA</sequence>
<evidence type="ECO:0000313" key="5">
    <source>
        <dbReference type="Proteomes" id="UP000294114"/>
    </source>
</evidence>
<reference evidence="4 5" key="1">
    <citation type="submission" date="2019-02" db="EMBL/GenBank/DDBJ databases">
        <title>Sequencing the genomes of 1000 actinobacteria strains.</title>
        <authorList>
            <person name="Klenk H.-P."/>
        </authorList>
    </citation>
    <scope>NUCLEOTIDE SEQUENCE [LARGE SCALE GENOMIC DNA]</scope>
    <source>
        <strain evidence="4 5">DSM 45612</strain>
    </source>
</reference>